<keyword evidence="2" id="KW-0539">Nucleus</keyword>
<evidence type="ECO:0000313" key="6">
    <source>
        <dbReference type="Proteomes" id="UP001530377"/>
    </source>
</evidence>
<dbReference type="GO" id="GO:0005634">
    <property type="term" value="C:nucleus"/>
    <property type="evidence" value="ECO:0007669"/>
    <property type="project" value="UniProtKB-SubCell"/>
</dbReference>
<sequence>MRAPSFLTSLLIGLTVFIVGVDALRILNRHVDESNNQVEEAKEDAWAWEGGGNEEPPPERVFREYNDGMYEGIAHHDDEGEGDENFMPEEGDRYHNTVVTFVNELPDQSIEVYWEGGEDVDEHGATTSKRKFEGTLSPRGGRLVVNTNEGHEFSYEVDGERHYITILNPNEYGDLHVVLAGSREELLVRCDLRQRDDGTSFIGPLEMSVRPYWAPRGASRFMELVRRGYYDGTALNRVVPNFLVQFGIAKDVDLRNEYSMSTIFDDFHHDDNPKFETGYVSFAGSGPDSRTTEIFIVMPGTPQGQLDYFGTNSWETPFGVVVGDVERGVLTEIYSGYGDMSSMGGKGPDSSRIYDVDGYDYLRDEFPKLDYIDRCYIVDEESVAVTEEL</sequence>
<dbReference type="PANTHER" id="PTHR45625">
    <property type="entry name" value="PEPTIDYL-PROLYL CIS-TRANS ISOMERASE-RELATED"/>
    <property type="match status" value="1"/>
</dbReference>
<feature type="domain" description="PPIase cyclophilin-type" evidence="4">
    <location>
        <begin position="202"/>
        <end position="333"/>
    </location>
</feature>
<evidence type="ECO:0000259" key="4">
    <source>
        <dbReference type="PROSITE" id="PS50072"/>
    </source>
</evidence>
<comment type="subcellular location">
    <subcellularLocation>
        <location evidence="1">Nucleus</location>
    </subcellularLocation>
</comment>
<dbReference type="EMBL" id="JALLPB020000475">
    <property type="protein sequence ID" value="KAL3808737.1"/>
    <property type="molecule type" value="Genomic_DNA"/>
</dbReference>
<evidence type="ECO:0000256" key="3">
    <source>
        <dbReference type="SAM" id="SignalP"/>
    </source>
</evidence>
<dbReference type="Proteomes" id="UP001530377">
    <property type="component" value="Unassembled WGS sequence"/>
</dbReference>
<dbReference type="PROSITE" id="PS50072">
    <property type="entry name" value="CSA_PPIASE_2"/>
    <property type="match status" value="1"/>
</dbReference>
<evidence type="ECO:0000256" key="2">
    <source>
        <dbReference type="ARBA" id="ARBA00023242"/>
    </source>
</evidence>
<dbReference type="Gene3D" id="2.40.100.10">
    <property type="entry name" value="Cyclophilin-like"/>
    <property type="match status" value="1"/>
</dbReference>
<dbReference type="InterPro" id="IPR002130">
    <property type="entry name" value="Cyclophilin-type_PPIase_dom"/>
</dbReference>
<comment type="caution">
    <text evidence="5">The sequence shown here is derived from an EMBL/GenBank/DDBJ whole genome shotgun (WGS) entry which is preliminary data.</text>
</comment>
<dbReference type="AlphaFoldDB" id="A0ABD3R6S6"/>
<evidence type="ECO:0000313" key="5">
    <source>
        <dbReference type="EMBL" id="KAL3808737.1"/>
    </source>
</evidence>
<feature type="chain" id="PRO_5044893645" description="PPIase cyclophilin-type domain-containing protein" evidence="3">
    <location>
        <begin position="24"/>
        <end position="389"/>
    </location>
</feature>
<dbReference type="InterPro" id="IPR044666">
    <property type="entry name" value="Cyclophilin_A-like"/>
</dbReference>
<keyword evidence="3" id="KW-0732">Signal</keyword>
<dbReference type="SUPFAM" id="SSF50891">
    <property type="entry name" value="Cyclophilin-like"/>
    <property type="match status" value="1"/>
</dbReference>
<proteinExistence type="predicted"/>
<keyword evidence="6" id="KW-1185">Reference proteome</keyword>
<accession>A0ABD3R6S6</accession>
<dbReference type="PANTHER" id="PTHR45625:SF6">
    <property type="entry name" value="SPLICEOSOME-ASSOCIATED PROTEIN CWC27 HOMOLOG"/>
    <property type="match status" value="1"/>
</dbReference>
<protein>
    <recommendedName>
        <fullName evidence="4">PPIase cyclophilin-type domain-containing protein</fullName>
    </recommendedName>
</protein>
<dbReference type="InterPro" id="IPR029000">
    <property type="entry name" value="Cyclophilin-like_dom_sf"/>
</dbReference>
<organism evidence="5 6">
    <name type="scientific">Cyclostephanos tholiformis</name>
    <dbReference type="NCBI Taxonomy" id="382380"/>
    <lineage>
        <taxon>Eukaryota</taxon>
        <taxon>Sar</taxon>
        <taxon>Stramenopiles</taxon>
        <taxon>Ochrophyta</taxon>
        <taxon>Bacillariophyta</taxon>
        <taxon>Coscinodiscophyceae</taxon>
        <taxon>Thalassiosirophycidae</taxon>
        <taxon>Stephanodiscales</taxon>
        <taxon>Stephanodiscaceae</taxon>
        <taxon>Cyclostephanos</taxon>
    </lineage>
</organism>
<name>A0ABD3R6S6_9STRA</name>
<feature type="signal peptide" evidence="3">
    <location>
        <begin position="1"/>
        <end position="23"/>
    </location>
</feature>
<reference evidence="5 6" key="1">
    <citation type="submission" date="2024-10" db="EMBL/GenBank/DDBJ databases">
        <title>Updated reference genomes for cyclostephanoid diatoms.</title>
        <authorList>
            <person name="Roberts W.R."/>
            <person name="Alverson A.J."/>
        </authorList>
    </citation>
    <scope>NUCLEOTIDE SEQUENCE [LARGE SCALE GENOMIC DNA]</scope>
    <source>
        <strain evidence="5 6">AJA228-03</strain>
    </source>
</reference>
<evidence type="ECO:0000256" key="1">
    <source>
        <dbReference type="ARBA" id="ARBA00004123"/>
    </source>
</evidence>
<dbReference type="Pfam" id="PF00160">
    <property type="entry name" value="Pro_isomerase"/>
    <property type="match status" value="1"/>
</dbReference>
<gene>
    <name evidence="5" type="ORF">ACHAXA_010903</name>
</gene>